<feature type="domain" description="Major facilitator superfamily (MFS) profile" evidence="6">
    <location>
        <begin position="121"/>
        <end position="608"/>
    </location>
</feature>
<feature type="transmembrane region" description="Helical" evidence="5">
    <location>
        <begin position="514"/>
        <end position="538"/>
    </location>
</feature>
<feature type="transmembrane region" description="Helical" evidence="5">
    <location>
        <begin position="319"/>
        <end position="342"/>
    </location>
</feature>
<dbReference type="InterPro" id="IPR036259">
    <property type="entry name" value="MFS_trans_sf"/>
</dbReference>
<evidence type="ECO:0000256" key="1">
    <source>
        <dbReference type="ARBA" id="ARBA00004141"/>
    </source>
</evidence>
<protein>
    <recommendedName>
        <fullName evidence="6">Major facilitator superfamily (MFS) profile domain-containing protein</fullName>
    </recommendedName>
</protein>
<dbReference type="GO" id="GO:0022857">
    <property type="term" value="F:transmembrane transporter activity"/>
    <property type="evidence" value="ECO:0007669"/>
    <property type="project" value="InterPro"/>
</dbReference>
<feature type="transmembrane region" description="Helical" evidence="5">
    <location>
        <begin position="348"/>
        <end position="366"/>
    </location>
</feature>
<feature type="transmembrane region" description="Helical" evidence="5">
    <location>
        <begin position="486"/>
        <end position="508"/>
    </location>
</feature>
<dbReference type="EMBL" id="PZQS01000006">
    <property type="protein sequence ID" value="PVD29235.1"/>
    <property type="molecule type" value="Genomic_DNA"/>
</dbReference>
<gene>
    <name evidence="7" type="ORF">C0Q70_11832</name>
</gene>
<organism evidence="7 8">
    <name type="scientific">Pomacea canaliculata</name>
    <name type="common">Golden apple snail</name>
    <dbReference type="NCBI Taxonomy" id="400727"/>
    <lineage>
        <taxon>Eukaryota</taxon>
        <taxon>Metazoa</taxon>
        <taxon>Spiralia</taxon>
        <taxon>Lophotrochozoa</taxon>
        <taxon>Mollusca</taxon>
        <taxon>Gastropoda</taxon>
        <taxon>Caenogastropoda</taxon>
        <taxon>Architaenioglossa</taxon>
        <taxon>Ampullarioidea</taxon>
        <taxon>Ampullariidae</taxon>
        <taxon>Pomacea</taxon>
    </lineage>
</organism>
<feature type="transmembrane region" description="Helical" evidence="5">
    <location>
        <begin position="559"/>
        <end position="577"/>
    </location>
</feature>
<evidence type="ECO:0000256" key="3">
    <source>
        <dbReference type="ARBA" id="ARBA00022989"/>
    </source>
</evidence>
<dbReference type="OrthoDB" id="10021984at2759"/>
<keyword evidence="3 5" id="KW-1133">Transmembrane helix</keyword>
<dbReference type="SUPFAM" id="SSF103473">
    <property type="entry name" value="MFS general substrate transporter"/>
    <property type="match status" value="1"/>
</dbReference>
<comment type="subcellular location">
    <subcellularLocation>
        <location evidence="1">Membrane</location>
        <topology evidence="1">Multi-pass membrane protein</topology>
    </subcellularLocation>
</comment>
<dbReference type="InterPro" id="IPR020846">
    <property type="entry name" value="MFS_dom"/>
</dbReference>
<dbReference type="AlphaFoldDB" id="A0A2T7P729"/>
<feature type="transmembrane region" description="Helical" evidence="5">
    <location>
        <begin position="231"/>
        <end position="250"/>
    </location>
</feature>
<comment type="caution">
    <text evidence="7">The sequence shown here is derived from an EMBL/GenBank/DDBJ whole genome shotgun (WGS) entry which is preliminary data.</text>
</comment>
<dbReference type="Gene3D" id="1.20.1250.20">
    <property type="entry name" value="MFS general substrate transporter like domains"/>
    <property type="match status" value="1"/>
</dbReference>
<dbReference type="Proteomes" id="UP000245119">
    <property type="component" value="Linkage Group LG6"/>
</dbReference>
<feature type="transmembrane region" description="Helical" evidence="5">
    <location>
        <begin position="118"/>
        <end position="142"/>
    </location>
</feature>
<accession>A0A2T7P729</accession>
<keyword evidence="2 5" id="KW-0812">Transmembrane</keyword>
<feature type="transmembrane region" description="Helical" evidence="5">
    <location>
        <begin position="425"/>
        <end position="446"/>
    </location>
</feature>
<feature type="transmembrane region" description="Helical" evidence="5">
    <location>
        <begin position="458"/>
        <end position="479"/>
    </location>
</feature>
<evidence type="ECO:0000313" key="7">
    <source>
        <dbReference type="EMBL" id="PVD29235.1"/>
    </source>
</evidence>
<evidence type="ECO:0000256" key="2">
    <source>
        <dbReference type="ARBA" id="ARBA00022692"/>
    </source>
</evidence>
<dbReference type="GO" id="GO:0016020">
    <property type="term" value="C:membrane"/>
    <property type="evidence" value="ECO:0007669"/>
    <property type="project" value="UniProtKB-SubCell"/>
</dbReference>
<dbReference type="PANTHER" id="PTHR24064">
    <property type="entry name" value="SOLUTE CARRIER FAMILY 22 MEMBER"/>
    <property type="match status" value="1"/>
</dbReference>
<feature type="transmembrane region" description="Helical" evidence="5">
    <location>
        <begin position="291"/>
        <end position="312"/>
    </location>
</feature>
<evidence type="ECO:0000259" key="6">
    <source>
        <dbReference type="PROSITE" id="PS50850"/>
    </source>
</evidence>
<keyword evidence="8" id="KW-1185">Reference proteome</keyword>
<evidence type="ECO:0000313" key="8">
    <source>
        <dbReference type="Proteomes" id="UP000245119"/>
    </source>
</evidence>
<dbReference type="Pfam" id="PF00083">
    <property type="entry name" value="Sugar_tr"/>
    <property type="match status" value="1"/>
</dbReference>
<feature type="transmembrane region" description="Helical" evidence="5">
    <location>
        <begin position="262"/>
        <end position="285"/>
    </location>
</feature>
<dbReference type="CDD" id="cd17317">
    <property type="entry name" value="MFS_SLC22"/>
    <property type="match status" value="1"/>
</dbReference>
<name>A0A2T7P729_POMCA</name>
<reference evidence="7 8" key="1">
    <citation type="submission" date="2018-04" db="EMBL/GenBank/DDBJ databases">
        <title>The genome of golden apple snail Pomacea canaliculata provides insight into stress tolerance and invasive adaptation.</title>
        <authorList>
            <person name="Liu C."/>
            <person name="Liu B."/>
            <person name="Ren Y."/>
            <person name="Zhang Y."/>
            <person name="Wang H."/>
            <person name="Li S."/>
            <person name="Jiang F."/>
            <person name="Yin L."/>
            <person name="Zhang G."/>
            <person name="Qian W."/>
            <person name="Fan W."/>
        </authorList>
    </citation>
    <scope>NUCLEOTIDE SEQUENCE [LARGE SCALE GENOMIC DNA]</scope>
    <source>
        <strain evidence="7">SZHN2017</strain>
        <tissue evidence="7">Muscle</tissue>
    </source>
</reference>
<evidence type="ECO:0000256" key="4">
    <source>
        <dbReference type="ARBA" id="ARBA00023136"/>
    </source>
</evidence>
<dbReference type="InterPro" id="IPR005828">
    <property type="entry name" value="MFS_sugar_transport-like"/>
</dbReference>
<proteinExistence type="predicted"/>
<evidence type="ECO:0000256" key="5">
    <source>
        <dbReference type="SAM" id="Phobius"/>
    </source>
</evidence>
<dbReference type="PROSITE" id="PS50850">
    <property type="entry name" value="MFS"/>
    <property type="match status" value="1"/>
</dbReference>
<keyword evidence="4 5" id="KW-0472">Membrane</keyword>
<sequence>MFVHEALGPRASGGVNRYCPPHHVVMFGSLALPRVVICTWNSAPVGRGTTICKLPWVGPVHHTDNGRISEDITMSRLGREPLATVDCGALWTSSDLVAMRFDDVVQEVNPFGPFQKRVCCLLCLLAIPGTIHIMATVFIMAVPHHRCAVPGLDNDTWESQGPEHDQVVSQVIPTDLTSNTWSRCLVRRYSHPDFPHLSNDTVECSRWVYSKETFEATLTSELNIVCTDTPFVAMANSVLMGGFLCGSLVLGTVADFIGRKKIVVICLVGQIGVTLATSFVYNFVVFVICRFFTTFFVIGSYLAAFVAGLELVGPQYRTVSGIAMGMFWTIGLFFTLLLAYFFRNWCHLQLAASCMNILCIPIMWFIPESPRWLVSRGRRQEASVIVRHAALVNKVVVSENVLSLQDLQNDGPQLNVCQLFAYPRLMLRCLIIFFNWGVISGVYYGLGLNVGSLSGDLHLNFLFAAMAELLADVFCLVLLGRTGRRLLHCVTMLLAGTACLAIIFPVLYGNQDTMWTATVLSMVGRFGISAAFSIIYVFTAELLPTSVRNSGMGVSSLNARFGGIASPYITSLVFYVGGNFGKALPSLIFGGLSILAGLASLWLPETYLQDLPETVEDANNFGRKTGRTTTEQGSLKV</sequence>
<feature type="transmembrane region" description="Helical" evidence="5">
    <location>
        <begin position="583"/>
        <end position="603"/>
    </location>
</feature>